<name>A0AAF0U8E8_SOLVR</name>
<dbReference type="InterPro" id="IPR041588">
    <property type="entry name" value="Integrase_H2C2"/>
</dbReference>
<dbReference type="PANTHER" id="PTHR37984:SF5">
    <property type="entry name" value="PROTEIN NYNRIN-LIKE"/>
    <property type="match status" value="1"/>
</dbReference>
<dbReference type="InterPro" id="IPR050951">
    <property type="entry name" value="Retrovirus_Pol_polyprotein"/>
</dbReference>
<dbReference type="PANTHER" id="PTHR37984">
    <property type="entry name" value="PROTEIN CBG26694"/>
    <property type="match status" value="1"/>
</dbReference>
<evidence type="ECO:0000313" key="2">
    <source>
        <dbReference type="EMBL" id="WMV41393.1"/>
    </source>
</evidence>
<organism evidence="2 3">
    <name type="scientific">Solanum verrucosum</name>
    <dbReference type="NCBI Taxonomy" id="315347"/>
    <lineage>
        <taxon>Eukaryota</taxon>
        <taxon>Viridiplantae</taxon>
        <taxon>Streptophyta</taxon>
        <taxon>Embryophyta</taxon>
        <taxon>Tracheophyta</taxon>
        <taxon>Spermatophyta</taxon>
        <taxon>Magnoliopsida</taxon>
        <taxon>eudicotyledons</taxon>
        <taxon>Gunneridae</taxon>
        <taxon>Pentapetalae</taxon>
        <taxon>asterids</taxon>
        <taxon>lamiids</taxon>
        <taxon>Solanales</taxon>
        <taxon>Solanaceae</taxon>
        <taxon>Solanoideae</taxon>
        <taxon>Solaneae</taxon>
        <taxon>Solanum</taxon>
    </lineage>
</organism>
<gene>
    <name evidence="2" type="ORF">MTR67_034778</name>
</gene>
<dbReference type="Gene3D" id="1.10.340.70">
    <property type="match status" value="1"/>
</dbReference>
<reference evidence="2" key="1">
    <citation type="submission" date="2023-08" db="EMBL/GenBank/DDBJ databases">
        <title>A de novo genome assembly of Solanum verrucosum Schlechtendal, a Mexican diploid species geographically isolated from the other diploid A-genome species in potato relatives.</title>
        <authorList>
            <person name="Hosaka K."/>
        </authorList>
    </citation>
    <scope>NUCLEOTIDE SEQUENCE</scope>
    <source>
        <tissue evidence="2">Young leaves</tissue>
    </source>
</reference>
<sequence>MESTAHVEEGNNESSKNVHRLARLEVKDKQYQDPFLLELKVNVHKQKVMAFELGEEGVLKYQGRLCVPKVDELQERIIEETHSSIHRGSIKMYRHLREVYWLSSMKRCTANFVAKCRNCQQVKVENKRPGGVA</sequence>
<dbReference type="EMBL" id="CP133619">
    <property type="protein sequence ID" value="WMV41393.1"/>
    <property type="molecule type" value="Genomic_DNA"/>
</dbReference>
<feature type="domain" description="Integrase zinc-binding" evidence="1">
    <location>
        <begin position="72"/>
        <end position="124"/>
    </location>
</feature>
<dbReference type="Proteomes" id="UP001234989">
    <property type="component" value="Chromosome 8"/>
</dbReference>
<dbReference type="AlphaFoldDB" id="A0AAF0U8E8"/>
<evidence type="ECO:0000259" key="1">
    <source>
        <dbReference type="Pfam" id="PF17921"/>
    </source>
</evidence>
<evidence type="ECO:0000313" key="3">
    <source>
        <dbReference type="Proteomes" id="UP001234989"/>
    </source>
</evidence>
<protein>
    <recommendedName>
        <fullName evidence="1">Integrase zinc-binding domain-containing protein</fullName>
    </recommendedName>
</protein>
<dbReference type="Pfam" id="PF17921">
    <property type="entry name" value="Integrase_H2C2"/>
    <property type="match status" value="1"/>
</dbReference>
<proteinExistence type="predicted"/>
<accession>A0AAF0U8E8</accession>
<keyword evidence="3" id="KW-1185">Reference proteome</keyword>